<dbReference type="AlphaFoldDB" id="A0A502KKT2"/>
<keyword evidence="5" id="KW-0288">FMN</keyword>
<dbReference type="InterPro" id="IPR023753">
    <property type="entry name" value="FAD/NAD-binding_dom"/>
</dbReference>
<organism evidence="12 13">
    <name type="scientific">Litorilituus lipolyticus</name>
    <dbReference type="NCBI Taxonomy" id="2491017"/>
    <lineage>
        <taxon>Bacteria</taxon>
        <taxon>Pseudomonadati</taxon>
        <taxon>Pseudomonadota</taxon>
        <taxon>Gammaproteobacteria</taxon>
        <taxon>Alteromonadales</taxon>
        <taxon>Colwelliaceae</taxon>
        <taxon>Litorilituus</taxon>
    </lineage>
</organism>
<evidence type="ECO:0000256" key="7">
    <source>
        <dbReference type="ARBA" id="ARBA00023002"/>
    </source>
</evidence>
<accession>A0A502KKT2</accession>
<gene>
    <name evidence="12" type="ORF">EPA86_17915</name>
</gene>
<evidence type="ECO:0000256" key="2">
    <source>
        <dbReference type="ARBA" id="ARBA00001966"/>
    </source>
</evidence>
<protein>
    <submittedName>
        <fullName evidence="12">NADPH-dependent 2,4-dienoyl-CoA reductase</fullName>
    </submittedName>
</protein>
<dbReference type="PANTHER" id="PTHR42917">
    <property type="entry name" value="2,4-DIENOYL-COA REDUCTASE"/>
    <property type="match status" value="1"/>
</dbReference>
<dbReference type="OrthoDB" id="8523426at2"/>
<evidence type="ECO:0000259" key="11">
    <source>
        <dbReference type="Pfam" id="PF07992"/>
    </source>
</evidence>
<reference evidence="12 13" key="1">
    <citation type="submission" date="2019-01" db="EMBL/GenBank/DDBJ databases">
        <title>Litorilituus lipolytica sp. nov., isolated from intertidal sand of the Yellow Sea in China.</title>
        <authorList>
            <person name="Liu A."/>
        </authorList>
    </citation>
    <scope>NUCLEOTIDE SEQUENCE [LARGE SCALE GENOMIC DNA]</scope>
    <source>
        <strain evidence="12 13">RZ04</strain>
    </source>
</reference>
<dbReference type="Pfam" id="PF00724">
    <property type="entry name" value="Oxidored_FMN"/>
    <property type="match status" value="1"/>
</dbReference>
<evidence type="ECO:0000259" key="10">
    <source>
        <dbReference type="Pfam" id="PF00724"/>
    </source>
</evidence>
<dbReference type="Gene3D" id="3.20.20.70">
    <property type="entry name" value="Aldolase class I"/>
    <property type="match status" value="1"/>
</dbReference>
<evidence type="ECO:0000313" key="12">
    <source>
        <dbReference type="EMBL" id="TPH12220.1"/>
    </source>
</evidence>
<comment type="similarity">
    <text evidence="3">In the N-terminal section; belongs to the NADH:flavin oxidoreductase/NADH oxidase family.</text>
</comment>
<keyword evidence="8" id="KW-0408">Iron</keyword>
<dbReference type="PANTHER" id="PTHR42917:SF2">
    <property type="entry name" value="2,4-DIENOYL-COA REDUCTASE [(2E)-ENOYL-COA-PRODUCING]"/>
    <property type="match status" value="1"/>
</dbReference>
<evidence type="ECO:0000256" key="3">
    <source>
        <dbReference type="ARBA" id="ARBA00011048"/>
    </source>
</evidence>
<dbReference type="EMBL" id="SAWY01000041">
    <property type="protein sequence ID" value="TPH12220.1"/>
    <property type="molecule type" value="Genomic_DNA"/>
</dbReference>
<dbReference type="SUPFAM" id="SSF51905">
    <property type="entry name" value="FAD/NAD(P)-binding domain"/>
    <property type="match status" value="1"/>
</dbReference>
<comment type="cofactor">
    <cofactor evidence="2">
        <name>[4Fe-4S] cluster</name>
        <dbReference type="ChEBI" id="CHEBI:49883"/>
    </cofactor>
</comment>
<keyword evidence="6" id="KW-0479">Metal-binding</keyword>
<dbReference type="RefSeq" id="WP_140605750.1">
    <property type="nucleotide sequence ID" value="NZ_SAWY01000041.1"/>
</dbReference>
<dbReference type="PRINTS" id="PR00469">
    <property type="entry name" value="PNDRDTASEII"/>
</dbReference>
<dbReference type="GO" id="GO:0046872">
    <property type="term" value="F:metal ion binding"/>
    <property type="evidence" value="ECO:0007669"/>
    <property type="project" value="UniProtKB-KW"/>
</dbReference>
<dbReference type="Proteomes" id="UP000315303">
    <property type="component" value="Unassembled WGS sequence"/>
</dbReference>
<dbReference type="GO" id="GO:0016491">
    <property type="term" value="F:oxidoreductase activity"/>
    <property type="evidence" value="ECO:0007669"/>
    <property type="project" value="UniProtKB-KW"/>
</dbReference>
<dbReference type="PRINTS" id="PR00368">
    <property type="entry name" value="FADPNR"/>
</dbReference>
<sequence>MPFPHLLKPLNLGFSQLKNRVVMGSMHTSLEETEQGFIKVAQFYKERAEGGVGLIITGGISPNDSGIVAPNRAIMQQESDVKDHQLITDAVHEYDCKICMQILHAGRYAYHINQVAPSDIQAPISPYSPRTLLSEEVEQQIDDFVHSAVLAKQAGYDGVEIMGSEGYLINQFIVEATNKRDDEWGGCFENRIRFALAIVKKIRAAVGDKFILIFRLSLIDLIEQGSSANEVIELAKRLEQASVNIINTGIGWHESRVPTIASNVPAGFFTSLSANIKRYIDIPVITSNRINTPELGEKIIQEGKADLISMARPFLADSQFVNKAMNNKANEINTCIACNQGCLDKIFIRETATCLVNPRACNETKLNFSKADVIKELAVVGAGPAGMAFAKYAAKRGHKVTLFEANSKLGGQFNLAGQVPGKREYLQTIRYFTTRLPQLGVDIRLNHVVQAEDLHAFDEVIIATGVKARVPDIEGIEWAIEQGKLVSYEDVLLKRKTIGNHVAIIGGGGIGFDVALFLANDADKVVESVTVNQALEKREFIEEWGIDLSLSQAGGLAEKSCRRATRQITMLQRRLRKPGTDLGKTTGWIHRQHLKHKQVKMTVGVSYEKIDEQGLHISVRGKPRLLAVDHIINCTGQLEENSLVSQLSDKPCHVLGGAKSAKGLDAERAIAEAALLAQSI</sequence>
<keyword evidence="7" id="KW-0560">Oxidoreductase</keyword>
<evidence type="ECO:0000256" key="4">
    <source>
        <dbReference type="ARBA" id="ARBA00022630"/>
    </source>
</evidence>
<evidence type="ECO:0000313" key="13">
    <source>
        <dbReference type="Proteomes" id="UP000315303"/>
    </source>
</evidence>
<evidence type="ECO:0000256" key="5">
    <source>
        <dbReference type="ARBA" id="ARBA00022643"/>
    </source>
</evidence>
<name>A0A502KKT2_9GAMM</name>
<keyword evidence="4" id="KW-0285">Flavoprotein</keyword>
<dbReference type="SUPFAM" id="SSF51395">
    <property type="entry name" value="FMN-linked oxidoreductases"/>
    <property type="match status" value="1"/>
</dbReference>
<dbReference type="InterPro" id="IPR036188">
    <property type="entry name" value="FAD/NAD-bd_sf"/>
</dbReference>
<dbReference type="Pfam" id="PF07992">
    <property type="entry name" value="Pyr_redox_2"/>
    <property type="match status" value="1"/>
</dbReference>
<evidence type="ECO:0000256" key="1">
    <source>
        <dbReference type="ARBA" id="ARBA00001917"/>
    </source>
</evidence>
<evidence type="ECO:0000256" key="8">
    <source>
        <dbReference type="ARBA" id="ARBA00023004"/>
    </source>
</evidence>
<dbReference type="GO" id="GO:0051536">
    <property type="term" value="F:iron-sulfur cluster binding"/>
    <property type="evidence" value="ECO:0007669"/>
    <property type="project" value="UniProtKB-KW"/>
</dbReference>
<proteinExistence type="inferred from homology"/>
<feature type="domain" description="FAD/NAD(P)-binding" evidence="11">
    <location>
        <begin position="376"/>
        <end position="643"/>
    </location>
</feature>
<dbReference type="Gene3D" id="3.40.50.720">
    <property type="entry name" value="NAD(P)-binding Rossmann-like Domain"/>
    <property type="match status" value="1"/>
</dbReference>
<dbReference type="CDD" id="cd02930">
    <property type="entry name" value="DCR_FMN"/>
    <property type="match status" value="1"/>
</dbReference>
<keyword evidence="13" id="KW-1185">Reference proteome</keyword>
<comment type="caution">
    <text evidence="12">The sequence shown here is derived from an EMBL/GenBank/DDBJ whole genome shotgun (WGS) entry which is preliminary data.</text>
</comment>
<evidence type="ECO:0000256" key="9">
    <source>
        <dbReference type="ARBA" id="ARBA00023014"/>
    </source>
</evidence>
<dbReference type="GO" id="GO:0010181">
    <property type="term" value="F:FMN binding"/>
    <property type="evidence" value="ECO:0007669"/>
    <property type="project" value="InterPro"/>
</dbReference>
<evidence type="ECO:0000256" key="6">
    <source>
        <dbReference type="ARBA" id="ARBA00022723"/>
    </source>
</evidence>
<dbReference type="Gene3D" id="3.50.50.60">
    <property type="entry name" value="FAD/NAD(P)-binding domain"/>
    <property type="match status" value="1"/>
</dbReference>
<keyword evidence="9" id="KW-0411">Iron-sulfur</keyword>
<comment type="cofactor">
    <cofactor evidence="1">
        <name>FMN</name>
        <dbReference type="ChEBI" id="CHEBI:58210"/>
    </cofactor>
</comment>
<dbReference type="InterPro" id="IPR051793">
    <property type="entry name" value="NADH:flavin_oxidoreductase"/>
</dbReference>
<dbReference type="InterPro" id="IPR001155">
    <property type="entry name" value="OxRdtase_FMN_N"/>
</dbReference>
<dbReference type="SUPFAM" id="SSF51971">
    <property type="entry name" value="Nucleotide-binding domain"/>
    <property type="match status" value="1"/>
</dbReference>
<feature type="domain" description="NADH:flavin oxidoreductase/NADH oxidase N-terminal" evidence="10">
    <location>
        <begin position="6"/>
        <end position="329"/>
    </location>
</feature>
<dbReference type="InterPro" id="IPR013785">
    <property type="entry name" value="Aldolase_TIM"/>
</dbReference>